<evidence type="ECO:0008006" key="3">
    <source>
        <dbReference type="Google" id="ProtNLM"/>
    </source>
</evidence>
<dbReference type="STRING" id="517719.SAMN05421762_1670"/>
<dbReference type="RefSeq" id="WP_093451663.1">
    <property type="nucleotide sequence ID" value="NZ_FNZG01000003.1"/>
</dbReference>
<protein>
    <recommendedName>
        <fullName evidence="3">Phage tail assembly chaperone protein, TAC</fullName>
    </recommendedName>
</protein>
<organism evidence="1 2">
    <name type="scientific">Pseudooceanicola nitratireducens</name>
    <dbReference type="NCBI Taxonomy" id="517719"/>
    <lineage>
        <taxon>Bacteria</taxon>
        <taxon>Pseudomonadati</taxon>
        <taxon>Pseudomonadota</taxon>
        <taxon>Alphaproteobacteria</taxon>
        <taxon>Rhodobacterales</taxon>
        <taxon>Paracoccaceae</taxon>
        <taxon>Pseudooceanicola</taxon>
    </lineage>
</organism>
<dbReference type="EMBL" id="FOLX01000001">
    <property type="protein sequence ID" value="SFC65214.1"/>
    <property type="molecule type" value="Genomic_DNA"/>
</dbReference>
<dbReference type="InterPro" id="IPR011739">
    <property type="entry name" value="GTA_rcc01693"/>
</dbReference>
<accession>A0A1I1KWN5</accession>
<name>A0A1I1KWN5_9RHOB</name>
<dbReference type="OrthoDB" id="7582980at2"/>
<dbReference type="NCBIfam" id="TIGR02216">
    <property type="entry name" value="phage_TIGR02216"/>
    <property type="match status" value="1"/>
</dbReference>
<dbReference type="Proteomes" id="UP000231644">
    <property type="component" value="Unassembled WGS sequence"/>
</dbReference>
<reference evidence="1 2" key="1">
    <citation type="submission" date="2016-10" db="EMBL/GenBank/DDBJ databases">
        <authorList>
            <person name="de Groot N.N."/>
        </authorList>
    </citation>
    <scope>NUCLEOTIDE SEQUENCE [LARGE SCALE GENOMIC DNA]</scope>
    <source>
        <strain evidence="1 2">DSM 29619</strain>
    </source>
</reference>
<gene>
    <name evidence="1" type="ORF">SAMN05421762_1670</name>
</gene>
<keyword evidence="2" id="KW-1185">Reference proteome</keyword>
<sequence length="88" mass="8986">MSGLAQGAQGSPSRGGEGFDWVSLVQAGVRGLGLRPAEFWALTPAELSLMLGRAAPPALGRAGLVDLMAAFPDAQADHEGPNMNRGDA</sequence>
<evidence type="ECO:0000313" key="2">
    <source>
        <dbReference type="Proteomes" id="UP000231644"/>
    </source>
</evidence>
<proteinExistence type="predicted"/>
<evidence type="ECO:0000313" key="1">
    <source>
        <dbReference type="EMBL" id="SFC65214.1"/>
    </source>
</evidence>
<dbReference type="AlphaFoldDB" id="A0A1I1KWN5"/>
<dbReference type="Pfam" id="PF09550">
    <property type="entry name" value="Phage_TAC_6"/>
    <property type="match status" value="1"/>
</dbReference>
<dbReference type="InterPro" id="IPR019056">
    <property type="entry name" value="Phage_TAC_6"/>
</dbReference>